<evidence type="ECO:0000313" key="1">
    <source>
        <dbReference type="EMBL" id="KKN79166.1"/>
    </source>
</evidence>
<organism evidence="1">
    <name type="scientific">marine sediment metagenome</name>
    <dbReference type="NCBI Taxonomy" id="412755"/>
    <lineage>
        <taxon>unclassified sequences</taxon>
        <taxon>metagenomes</taxon>
        <taxon>ecological metagenomes</taxon>
    </lineage>
</organism>
<protein>
    <submittedName>
        <fullName evidence="1">Uncharacterized protein</fullName>
    </submittedName>
</protein>
<accession>A0A0F9W0H6</accession>
<proteinExistence type="predicted"/>
<sequence length="78" mass="8658">MILAIDFASPVSSFARKHKKPRGCWVVNDTSAPLDSGDIAVADTESEAVNWAREQVKAGLATFDPRWLHVNSNYAKWL</sequence>
<dbReference type="EMBL" id="LAZR01000252">
    <property type="protein sequence ID" value="KKN79166.1"/>
    <property type="molecule type" value="Genomic_DNA"/>
</dbReference>
<name>A0A0F9W0H6_9ZZZZ</name>
<dbReference type="AlphaFoldDB" id="A0A0F9W0H6"/>
<comment type="caution">
    <text evidence="1">The sequence shown here is derived from an EMBL/GenBank/DDBJ whole genome shotgun (WGS) entry which is preliminary data.</text>
</comment>
<reference evidence="1" key="1">
    <citation type="journal article" date="2015" name="Nature">
        <title>Complex archaea that bridge the gap between prokaryotes and eukaryotes.</title>
        <authorList>
            <person name="Spang A."/>
            <person name="Saw J.H."/>
            <person name="Jorgensen S.L."/>
            <person name="Zaremba-Niedzwiedzka K."/>
            <person name="Martijn J."/>
            <person name="Lind A.E."/>
            <person name="van Eijk R."/>
            <person name="Schleper C."/>
            <person name="Guy L."/>
            <person name="Ettema T.J."/>
        </authorList>
    </citation>
    <scope>NUCLEOTIDE SEQUENCE</scope>
</reference>
<gene>
    <name evidence="1" type="ORF">LCGC14_0343590</name>
</gene>